<keyword evidence="2" id="KW-1185">Reference proteome</keyword>
<dbReference type="STRING" id="551115.Aazo_4086"/>
<dbReference type="HOGENOM" id="CLU_1803799_0_0_3"/>
<dbReference type="OrthoDB" id="530035at2"/>
<proteinExistence type="predicted"/>
<dbReference type="EMBL" id="CP002059">
    <property type="protein sequence ID" value="ADI65535.1"/>
    <property type="molecule type" value="Genomic_DNA"/>
</dbReference>
<sequence length="156" mass="18155">MERGLLWLPLLVAFFWLAWQGSQEYQKVETYRLWAEQFERTKYDIYAVLGQKGNDITWGKPTPKGPIKLETFSVLDVKEIKFLVDEKQVKIESPPQKGRVIELEFLFSEPAKSVRVPFTETSLASQWGKYFQGVLQNLNSQNNYTRSQESGARSQE</sequence>
<dbReference type="KEGG" id="naz:Aazo_4086"/>
<protein>
    <submittedName>
        <fullName evidence="1">Uncharacterized protein</fullName>
    </submittedName>
</protein>
<dbReference type="eggNOG" id="ENOG5031GFC">
    <property type="taxonomic scope" value="Bacteria"/>
</dbReference>
<accession>D7E5H5</accession>
<gene>
    <name evidence="1" type="ordered locus">Aazo_4086</name>
</gene>
<reference evidence="1 2" key="1">
    <citation type="journal article" date="2010" name="PLoS ONE">
        <title>Genome erosion in a nitrogen-fixing vertically transmitted endosymbiotic multicellular cyanobacterium.</title>
        <authorList>
            <person name="Ran L."/>
            <person name="Larsson J."/>
            <person name="Vigil-Stenman T."/>
            <person name="Nylander J.A."/>
            <person name="Ininbergs K."/>
            <person name="Zheng W.W."/>
            <person name="Lapidus A."/>
            <person name="Lowry S."/>
            <person name="Haselkorn R."/>
            <person name="Bergman B."/>
        </authorList>
    </citation>
    <scope>NUCLEOTIDE SEQUENCE [LARGE SCALE GENOMIC DNA]</scope>
    <source>
        <strain evidence="1 2">0708</strain>
    </source>
</reference>
<dbReference type="AlphaFoldDB" id="D7E5H5"/>
<evidence type="ECO:0000313" key="1">
    <source>
        <dbReference type="EMBL" id="ADI65535.1"/>
    </source>
</evidence>
<name>D7E5H5_NOSA0</name>
<evidence type="ECO:0000313" key="2">
    <source>
        <dbReference type="Proteomes" id="UP000001511"/>
    </source>
</evidence>
<dbReference type="RefSeq" id="WP_013192547.1">
    <property type="nucleotide sequence ID" value="NC_014248.1"/>
</dbReference>
<dbReference type="Proteomes" id="UP000001511">
    <property type="component" value="Chromosome"/>
</dbReference>
<organism evidence="1 2">
    <name type="scientific">Nostoc azollae (strain 0708)</name>
    <name type="common">Anabaena azollae (strain 0708)</name>
    <dbReference type="NCBI Taxonomy" id="551115"/>
    <lineage>
        <taxon>Bacteria</taxon>
        <taxon>Bacillati</taxon>
        <taxon>Cyanobacteriota</taxon>
        <taxon>Cyanophyceae</taxon>
        <taxon>Nostocales</taxon>
        <taxon>Nostocaceae</taxon>
        <taxon>Trichormus</taxon>
    </lineage>
</organism>